<evidence type="ECO:0000256" key="3">
    <source>
        <dbReference type="ARBA" id="ARBA00022692"/>
    </source>
</evidence>
<feature type="transmembrane region" description="Helical" evidence="10">
    <location>
        <begin position="266"/>
        <end position="288"/>
    </location>
</feature>
<comment type="similarity">
    <text evidence="9">Belongs to the G-protein coupled receptor 1 family.</text>
</comment>
<dbReference type="AlphaFoldDB" id="A0A9F7R193"/>
<feature type="transmembrane region" description="Helical" evidence="10">
    <location>
        <begin position="186"/>
        <end position="206"/>
    </location>
</feature>
<evidence type="ECO:0000313" key="12">
    <source>
        <dbReference type="Proteomes" id="UP000221080"/>
    </source>
</evidence>
<dbReference type="InterPro" id="IPR017452">
    <property type="entry name" value="GPCR_Rhodpsn_7TM"/>
</dbReference>
<evidence type="ECO:0000256" key="10">
    <source>
        <dbReference type="SAM" id="Phobius"/>
    </source>
</evidence>
<evidence type="ECO:0000256" key="8">
    <source>
        <dbReference type="ARBA" id="ARBA00023224"/>
    </source>
</evidence>
<feature type="transmembrane region" description="Helical" evidence="10">
    <location>
        <begin position="226"/>
        <end position="254"/>
    </location>
</feature>
<dbReference type="GO" id="GO:0030594">
    <property type="term" value="F:neurotransmitter receptor activity"/>
    <property type="evidence" value="ECO:0007669"/>
    <property type="project" value="TreeGrafter"/>
</dbReference>
<dbReference type="PRINTS" id="PR00237">
    <property type="entry name" value="GPCRRHODOPSN"/>
</dbReference>
<dbReference type="Proteomes" id="UP000221080">
    <property type="component" value="Chromosome 24"/>
</dbReference>
<dbReference type="SUPFAM" id="SSF81321">
    <property type="entry name" value="Family A G protein-coupled receptor-like"/>
    <property type="match status" value="1"/>
</dbReference>
<evidence type="ECO:0000259" key="11">
    <source>
        <dbReference type="PROSITE" id="PS50262"/>
    </source>
</evidence>
<organism evidence="12 13">
    <name type="scientific">Ictalurus punctatus</name>
    <name type="common">Channel catfish</name>
    <name type="synonym">Silurus punctatus</name>
    <dbReference type="NCBI Taxonomy" id="7998"/>
    <lineage>
        <taxon>Eukaryota</taxon>
        <taxon>Metazoa</taxon>
        <taxon>Chordata</taxon>
        <taxon>Craniata</taxon>
        <taxon>Vertebrata</taxon>
        <taxon>Euteleostomi</taxon>
        <taxon>Actinopterygii</taxon>
        <taxon>Neopterygii</taxon>
        <taxon>Teleostei</taxon>
        <taxon>Ostariophysi</taxon>
        <taxon>Siluriformes</taxon>
        <taxon>Ictaluridae</taxon>
        <taxon>Ictalurus</taxon>
    </lineage>
</organism>
<evidence type="ECO:0000256" key="2">
    <source>
        <dbReference type="ARBA" id="ARBA00022475"/>
    </source>
</evidence>
<dbReference type="OrthoDB" id="10261452at2759"/>
<keyword evidence="4 10" id="KW-1133">Transmembrane helix</keyword>
<evidence type="ECO:0000256" key="5">
    <source>
        <dbReference type="ARBA" id="ARBA00023040"/>
    </source>
</evidence>
<evidence type="ECO:0000256" key="7">
    <source>
        <dbReference type="ARBA" id="ARBA00023170"/>
    </source>
</evidence>
<feature type="transmembrane region" description="Helical" evidence="10">
    <location>
        <begin position="308"/>
        <end position="331"/>
    </location>
</feature>
<feature type="transmembrane region" description="Helical" evidence="10">
    <location>
        <begin position="141"/>
        <end position="165"/>
    </location>
</feature>
<keyword evidence="3 9" id="KW-0812">Transmembrane</keyword>
<dbReference type="GO" id="GO:0045031">
    <property type="term" value="F:G protein-coupled ATP receptor activity"/>
    <property type="evidence" value="ECO:0007669"/>
    <property type="project" value="TreeGrafter"/>
</dbReference>
<evidence type="ECO:0000256" key="9">
    <source>
        <dbReference type="RuleBase" id="RU000688"/>
    </source>
</evidence>
<feature type="domain" description="G-protein coupled receptors family 1 profile" evidence="11">
    <location>
        <begin position="80"/>
        <end position="327"/>
    </location>
</feature>
<keyword evidence="12" id="KW-1185">Reference proteome</keyword>
<reference evidence="13" key="2">
    <citation type="submission" date="2025-08" db="UniProtKB">
        <authorList>
            <consortium name="RefSeq"/>
        </authorList>
    </citation>
    <scope>IDENTIFICATION</scope>
    <source>
        <tissue evidence="13">Blood</tissue>
    </source>
</reference>
<protein>
    <submittedName>
        <fullName evidence="13">P2Y purinoceptor 11-like</fullName>
    </submittedName>
</protein>
<dbReference type="GO" id="GO:0019722">
    <property type="term" value="P:calcium-mediated signaling"/>
    <property type="evidence" value="ECO:0007669"/>
    <property type="project" value="TreeGrafter"/>
</dbReference>
<gene>
    <name evidence="13" type="primary">LOC108261620</name>
</gene>
<dbReference type="GO" id="GO:0005886">
    <property type="term" value="C:plasma membrane"/>
    <property type="evidence" value="ECO:0007669"/>
    <property type="project" value="UniProtKB-SubCell"/>
</dbReference>
<sequence length="366" mass="42156">MPLLIRVDVLEHIHIDDTGYLGRIREQTTNSVPSRKHLTRADSRRLGKMVGNWNRSCNSTFQKDLLPPIYGVEMCVALVGNILALWLLVTKEKKNWHTGVVFSCNLVISDIFYALSLPLLIDYYSRERKWIFGHTVCKIDRFLFTCNLYVSIYFIMCISVNRYLAIVHPFFTRKHIRPKHAKIISVFVWIFVASISSPLLYFSGVYSDKCFLFANINNKSNLKSTYRVFMVVIGCFVPFVVTFASYFGVLWVVFKNANITSLEKKKVALIIGLVCVLYTVSFVPYHILQIVNFKLREEGKPNCYVRNGFQVSKVLACLNICLHPILYMAVFDSIRAVCCRRSSNVSNLQITVGENFSKNFELKSRD</sequence>
<reference evidence="12" key="1">
    <citation type="journal article" date="2016" name="Nat. Commun.">
        <title>The channel catfish genome sequence provides insights into the evolution of scale formation in teleosts.</title>
        <authorList>
            <person name="Liu Z."/>
            <person name="Liu S."/>
            <person name="Yao J."/>
            <person name="Bao L."/>
            <person name="Zhang J."/>
            <person name="Li Y."/>
            <person name="Jiang C."/>
            <person name="Sun L."/>
            <person name="Wang R."/>
            <person name="Zhang Y."/>
            <person name="Zhou T."/>
            <person name="Zeng Q."/>
            <person name="Fu Q."/>
            <person name="Gao S."/>
            <person name="Li N."/>
            <person name="Koren S."/>
            <person name="Jiang Y."/>
            <person name="Zimin A."/>
            <person name="Xu P."/>
            <person name="Phillippy A.M."/>
            <person name="Geng X."/>
            <person name="Song L."/>
            <person name="Sun F."/>
            <person name="Li C."/>
            <person name="Wang X."/>
            <person name="Chen A."/>
            <person name="Jin Y."/>
            <person name="Yuan Z."/>
            <person name="Yang Y."/>
            <person name="Tan S."/>
            <person name="Peatman E."/>
            <person name="Lu J."/>
            <person name="Qin Z."/>
            <person name="Dunham R."/>
            <person name="Li Z."/>
            <person name="Sonstegard T."/>
            <person name="Feng J."/>
            <person name="Danzmann R.G."/>
            <person name="Schroeder S."/>
            <person name="Scheffler B."/>
            <person name="Duke M.V."/>
            <person name="Ballard L."/>
            <person name="Kucuktas H."/>
            <person name="Kaltenboeck L."/>
            <person name="Liu H."/>
            <person name="Armbruster J."/>
            <person name="Xie Y."/>
            <person name="Kirby M.L."/>
            <person name="Tian Y."/>
            <person name="Flanagan M.E."/>
            <person name="Mu W."/>
            <person name="Waldbieser G.C."/>
        </authorList>
    </citation>
    <scope>NUCLEOTIDE SEQUENCE [LARGE SCALE GENOMIC DNA]</scope>
    <source>
        <strain evidence="12">SDA103</strain>
    </source>
</reference>
<accession>A0A9F7R193</accession>
<keyword evidence="6 10" id="KW-0472">Membrane</keyword>
<feature type="transmembrane region" description="Helical" evidence="10">
    <location>
        <begin position="100"/>
        <end position="121"/>
    </location>
</feature>
<dbReference type="PRINTS" id="PR01157">
    <property type="entry name" value="P2YPURNOCPTR"/>
</dbReference>
<dbReference type="RefSeq" id="XP_053531382.1">
    <property type="nucleotide sequence ID" value="XM_053675407.1"/>
</dbReference>
<dbReference type="PROSITE" id="PS50262">
    <property type="entry name" value="G_PROTEIN_RECEP_F1_2"/>
    <property type="match status" value="1"/>
</dbReference>
<name>A0A9F7R193_ICTPU</name>
<feature type="transmembrane region" description="Helical" evidence="10">
    <location>
        <begin position="69"/>
        <end position="88"/>
    </location>
</feature>
<dbReference type="GeneID" id="108261620"/>
<dbReference type="Gene3D" id="1.20.1070.10">
    <property type="entry name" value="Rhodopsin 7-helix transmembrane proteins"/>
    <property type="match status" value="1"/>
</dbReference>
<evidence type="ECO:0000256" key="6">
    <source>
        <dbReference type="ARBA" id="ARBA00023136"/>
    </source>
</evidence>
<keyword evidence="8 9" id="KW-0807">Transducer</keyword>
<keyword evidence="5 9" id="KW-0297">G-protein coupled receptor</keyword>
<proteinExistence type="inferred from homology"/>
<keyword evidence="7 9" id="KW-0675">Receptor</keyword>
<evidence type="ECO:0000313" key="13">
    <source>
        <dbReference type="RefSeq" id="XP_053531382.1"/>
    </source>
</evidence>
<keyword evidence="2" id="KW-1003">Cell membrane</keyword>
<evidence type="ECO:0000256" key="1">
    <source>
        <dbReference type="ARBA" id="ARBA00004651"/>
    </source>
</evidence>
<dbReference type="PANTHER" id="PTHR24231:SF46">
    <property type="entry name" value="P2Y PURINOCEPTOR 11"/>
    <property type="match status" value="1"/>
</dbReference>
<dbReference type="PANTHER" id="PTHR24231">
    <property type="entry name" value="PURINOCEPTOR-RELATED G-PROTEIN COUPLED RECEPTOR"/>
    <property type="match status" value="1"/>
</dbReference>
<dbReference type="Pfam" id="PF00001">
    <property type="entry name" value="7tm_1"/>
    <property type="match status" value="1"/>
</dbReference>
<dbReference type="PROSITE" id="PS00237">
    <property type="entry name" value="G_PROTEIN_RECEP_F1_1"/>
    <property type="match status" value="1"/>
</dbReference>
<dbReference type="InterPro" id="IPR000276">
    <property type="entry name" value="GPCR_Rhodpsn"/>
</dbReference>
<dbReference type="KEGG" id="ipu:108261620"/>
<evidence type="ECO:0000256" key="4">
    <source>
        <dbReference type="ARBA" id="ARBA00022989"/>
    </source>
</evidence>
<comment type="subcellular location">
    <subcellularLocation>
        <location evidence="1">Cell membrane</location>
        <topology evidence="1">Multi-pass membrane protein</topology>
    </subcellularLocation>
</comment>